<reference evidence="1 2" key="1">
    <citation type="submission" date="2020-05" db="EMBL/GenBank/DDBJ databases">
        <title>Complete genome sequencing of Campylobacter and Arcobacter type strains.</title>
        <authorList>
            <person name="Miller W.G."/>
            <person name="Yee E."/>
        </authorList>
    </citation>
    <scope>NUCLEOTIDE SEQUENCE [LARGE SCALE GENOMIC DNA]</scope>
    <source>
        <strain evidence="1 2">LMG 26156</strain>
    </source>
</reference>
<sequence length="303" mass="35118">MEWKFLKYFSKNLKKLNKNQFFQNKEYKMTANNTTQTTYIPKFSYPFAQKNKTIYKDKLGSLSHGNYLFTKMGFWHGGIHFEGSMLRDLKAQEGIKCIADGEIVAYRINNEYLNDGRGLYSTGFFLIKHKIEYPTNNKQSFFSLYMHTAKKDDYLNKEDYLVKTKGENILLRSGYERRAYSPAIGDAIAANTKIIIDGKWIQNRARVLYVEGRDIDLSLNLTIHNSNVSDINKKDIPKLEEIFVNKDFNKVIVLSNPIKIKAGETIGLMGEYNIEGERNVNCLHLEVFASEQFKTFVQTTKRG</sequence>
<protein>
    <submittedName>
        <fullName evidence="1">Uncharacterized protein</fullName>
    </submittedName>
</protein>
<dbReference type="Proteomes" id="UP000503482">
    <property type="component" value="Chromosome"/>
</dbReference>
<dbReference type="EMBL" id="CP053840">
    <property type="protein sequence ID" value="QKF67312.1"/>
    <property type="molecule type" value="Genomic_DNA"/>
</dbReference>
<accession>A0AAE7E4T6</accession>
<evidence type="ECO:0000313" key="1">
    <source>
        <dbReference type="EMBL" id="QKF67312.1"/>
    </source>
</evidence>
<name>A0AAE7E4T6_9BACT</name>
<proteinExistence type="predicted"/>
<organism evidence="1 2">
    <name type="scientific">Arcobacter venerupis</name>
    <dbReference type="NCBI Taxonomy" id="1054033"/>
    <lineage>
        <taxon>Bacteria</taxon>
        <taxon>Pseudomonadati</taxon>
        <taxon>Campylobacterota</taxon>
        <taxon>Epsilonproteobacteria</taxon>
        <taxon>Campylobacterales</taxon>
        <taxon>Arcobacteraceae</taxon>
        <taxon>Arcobacter</taxon>
    </lineage>
</organism>
<dbReference type="KEGG" id="avp:AVENP_1767"/>
<gene>
    <name evidence="1" type="ORF">AVENP_1767</name>
</gene>
<keyword evidence="2" id="KW-1185">Reference proteome</keyword>
<dbReference type="AlphaFoldDB" id="A0AAE7E4T6"/>
<evidence type="ECO:0000313" key="2">
    <source>
        <dbReference type="Proteomes" id="UP000503482"/>
    </source>
</evidence>